<dbReference type="EMBL" id="JAJJHW010003409">
    <property type="protein sequence ID" value="KAH8359396.1"/>
    <property type="molecule type" value="Genomic_DNA"/>
</dbReference>
<comment type="caution">
    <text evidence="9">The sequence shown here is derived from an EMBL/GenBank/DDBJ whole genome shotgun (WGS) entry which is preliminary data.</text>
</comment>
<sequence>MWDQKFGYVVALQFVMIYSVYIIYFQPTVVAHVQQEKPLLNNSPSDRLVIFIMDGLNAKSFFGDHCSEVPDLKAIFQHQGQVGISRAVAPTNGKSSHAALFSGCYEWKWNNDKFDTLFDRGVLGYGWGSAKLMNHLPLIKKVVVPINVTSSESYKVDQWVLDDVQRFVASMSKKLQSVKGLVLVVELLGLLEANGMRMYHGNINHTQRGISRLYNQFEQAFPDKRTAYLLTSNHGITNEGKPEIETPFVIWGAGVSNNKFLRARSVTIDNQMNRVPLHVLEQIDLTPLMSLLLGLPPPANNRGRLPTDLLNVTSRYQTHALFSNALQLQQLAINRLERHRRGLFSNYMPSYWMDMRELNNFKQGGKLLWYQQRFLILQDYSRNTMPIVLHCIDYYENYYRRALLVVTACGFIGWQHYLHSQRSMTPSLPVESNGRRKRLIFLANSLIHVSLLLLTLFVMLQRPPYMVSAFLLLPVFIWKLALNAKGKCLKLASCGTLLLSLGCLIGFFHRGLASLFYLGFACFHNRYAFRRRSRDDYVWMGMASGLTLIAWLPASLGFYHRGLLIASLILTCIQARVIHGIRGSHRMNLICNISVLLLASILIVLAPNPWHLHLLARAYLCYLFCPPVRQPNFELLMHNLCTLYALLSTSYEALVIQLLSQELRLALRIKNEHGDIVSKKQNTAIYILTYSFYSLFVIGNIEAIHNFRSLIHFNGFGLYSTLVITVVIILKLFVPSLIILCVICANCNIAWTRRMDIFYILLAMCNGMAIILLFRVRDFGNSLEIGIRIIHFIVIQILPLILLLFIHLAHSFVGDYKNSLDIPTNFYK</sequence>
<evidence type="ECO:0000256" key="3">
    <source>
        <dbReference type="ARBA" id="ARBA00008400"/>
    </source>
</evidence>
<reference evidence="9" key="1">
    <citation type="journal article" date="2021" name="Mol. Ecol. Resour.">
        <title>Phylogenomic analyses of the genus Drosophila reveals genomic signals of climate adaptation.</title>
        <authorList>
            <person name="Li F."/>
            <person name="Rane R.V."/>
            <person name="Luria V."/>
            <person name="Xiong Z."/>
            <person name="Chen J."/>
            <person name="Li Z."/>
            <person name="Catullo R.A."/>
            <person name="Griffin P.C."/>
            <person name="Schiffer M."/>
            <person name="Pearce S."/>
            <person name="Lee S.F."/>
            <person name="McElroy K."/>
            <person name="Stocker A."/>
            <person name="Shirriffs J."/>
            <person name="Cockerell F."/>
            <person name="Coppin C."/>
            <person name="Sgro C.M."/>
            <person name="Karger A."/>
            <person name="Cain J.W."/>
            <person name="Weber J.A."/>
            <person name="Santpere G."/>
            <person name="Kirschner M.W."/>
            <person name="Hoffmann A.A."/>
            <person name="Oakeshott J.G."/>
            <person name="Zhang G."/>
        </authorList>
    </citation>
    <scope>NUCLEOTIDE SEQUENCE</scope>
    <source>
        <strain evidence="9">BGI-SZ-2011g</strain>
    </source>
</reference>
<keyword evidence="7" id="KW-0472">Membrane</keyword>
<feature type="transmembrane region" description="Helical" evidence="7">
    <location>
        <begin position="465"/>
        <end position="482"/>
    </location>
</feature>
<comment type="pathway">
    <text evidence="2 7">Glycolipid biosynthesis; glycosylphosphatidylinositol-anchor biosynthesis.</text>
</comment>
<feature type="transmembrane region" description="Helical" evidence="7">
    <location>
        <begin position="439"/>
        <end position="459"/>
    </location>
</feature>
<evidence type="ECO:0000313" key="9">
    <source>
        <dbReference type="EMBL" id="KAH8359396.1"/>
    </source>
</evidence>
<feature type="transmembrane region" description="Helical" evidence="7">
    <location>
        <begin position="684"/>
        <end position="704"/>
    </location>
</feature>
<gene>
    <name evidence="9" type="ORF">KR093_006507</name>
</gene>
<keyword evidence="7" id="KW-0808">Transferase</keyword>
<evidence type="ECO:0000256" key="7">
    <source>
        <dbReference type="RuleBase" id="RU367138"/>
    </source>
</evidence>
<evidence type="ECO:0000313" key="10">
    <source>
        <dbReference type="Proteomes" id="UP001200034"/>
    </source>
</evidence>
<feature type="domain" description="GPI ethanolamine phosphate transferase 1 C-terminal" evidence="8">
    <location>
        <begin position="391"/>
        <end position="780"/>
    </location>
</feature>
<name>A0AAD4PI31_9MUSC</name>
<evidence type="ECO:0000256" key="4">
    <source>
        <dbReference type="ARBA" id="ARBA00020831"/>
    </source>
</evidence>
<dbReference type="InterPro" id="IPR017852">
    <property type="entry name" value="GPI_EtnP_transferase_1_C"/>
</dbReference>
<accession>A0AAD4PI31</accession>
<dbReference type="Proteomes" id="UP001200034">
    <property type="component" value="Unassembled WGS sequence"/>
</dbReference>
<evidence type="ECO:0000256" key="1">
    <source>
        <dbReference type="ARBA" id="ARBA00004477"/>
    </source>
</evidence>
<dbReference type="PANTHER" id="PTHR12250:SF0">
    <property type="entry name" value="GPI ETHANOLAMINE PHOSPHATE TRANSFERASE 1"/>
    <property type="match status" value="1"/>
</dbReference>
<comment type="subcellular location">
    <subcellularLocation>
        <location evidence="1 7">Endoplasmic reticulum membrane</location>
        <topology evidence="1 7">Multi-pass membrane protein</topology>
    </subcellularLocation>
</comment>
<feature type="transmembrane region" description="Helical" evidence="7">
    <location>
        <begin position="789"/>
        <end position="809"/>
    </location>
</feature>
<dbReference type="SUPFAM" id="SSF53649">
    <property type="entry name" value="Alkaline phosphatase-like"/>
    <property type="match status" value="1"/>
</dbReference>
<dbReference type="GO" id="GO:0006506">
    <property type="term" value="P:GPI anchor biosynthetic process"/>
    <property type="evidence" value="ECO:0007669"/>
    <property type="project" value="UniProtKB-KW"/>
</dbReference>
<evidence type="ECO:0000256" key="6">
    <source>
        <dbReference type="ARBA" id="ARBA00022824"/>
    </source>
</evidence>
<dbReference type="PANTHER" id="PTHR12250">
    <property type="entry name" value="PHOSPHATIDYLINOSITOL GLYCAN, CLASS N"/>
    <property type="match status" value="1"/>
</dbReference>
<comment type="similarity">
    <text evidence="3 7">Belongs to the PIGG/PIGN/PIGO family. PIGN subfamily.</text>
</comment>
<feature type="transmembrane region" description="Helical" evidence="7">
    <location>
        <begin position="7"/>
        <end position="25"/>
    </location>
</feature>
<dbReference type="GO" id="GO:0005789">
    <property type="term" value="C:endoplasmic reticulum membrane"/>
    <property type="evidence" value="ECO:0007669"/>
    <property type="project" value="UniProtKB-SubCell"/>
</dbReference>
<evidence type="ECO:0000256" key="2">
    <source>
        <dbReference type="ARBA" id="ARBA00004687"/>
    </source>
</evidence>
<dbReference type="InterPro" id="IPR017850">
    <property type="entry name" value="Alkaline_phosphatase_core_sf"/>
</dbReference>
<dbReference type="InterPro" id="IPR007070">
    <property type="entry name" value="GPI_EtnP_transferase_1"/>
</dbReference>
<evidence type="ECO:0000259" key="8">
    <source>
        <dbReference type="Pfam" id="PF04987"/>
    </source>
</evidence>
<feature type="transmembrane region" description="Helical" evidence="7">
    <location>
        <begin position="716"/>
        <end position="745"/>
    </location>
</feature>
<keyword evidence="5 7" id="KW-0337">GPI-anchor biosynthesis</keyword>
<organism evidence="9 10">
    <name type="scientific">Drosophila rubida</name>
    <dbReference type="NCBI Taxonomy" id="30044"/>
    <lineage>
        <taxon>Eukaryota</taxon>
        <taxon>Metazoa</taxon>
        <taxon>Ecdysozoa</taxon>
        <taxon>Arthropoda</taxon>
        <taxon>Hexapoda</taxon>
        <taxon>Insecta</taxon>
        <taxon>Pterygota</taxon>
        <taxon>Neoptera</taxon>
        <taxon>Endopterygota</taxon>
        <taxon>Diptera</taxon>
        <taxon>Brachycera</taxon>
        <taxon>Muscomorpha</taxon>
        <taxon>Ephydroidea</taxon>
        <taxon>Drosophilidae</taxon>
        <taxon>Drosophila</taxon>
    </lineage>
</organism>
<feature type="transmembrane region" description="Helical" evidence="7">
    <location>
        <begin position="589"/>
        <end position="610"/>
    </location>
</feature>
<keyword evidence="7" id="KW-0812">Transmembrane</keyword>
<feature type="transmembrane region" description="Helical" evidence="7">
    <location>
        <begin position="536"/>
        <end position="552"/>
    </location>
</feature>
<keyword evidence="6 7" id="KW-0256">Endoplasmic reticulum</keyword>
<feature type="transmembrane region" description="Helical" evidence="7">
    <location>
        <begin position="489"/>
        <end position="508"/>
    </location>
</feature>
<feature type="transmembrane region" description="Helical" evidence="7">
    <location>
        <begin position="398"/>
        <end position="418"/>
    </location>
</feature>
<feature type="transmembrane region" description="Helical" evidence="7">
    <location>
        <begin position="757"/>
        <end position="777"/>
    </location>
</feature>
<dbReference type="Pfam" id="PF04987">
    <property type="entry name" value="PigN"/>
    <property type="match status" value="1"/>
</dbReference>
<keyword evidence="7" id="KW-1133">Transmembrane helix</keyword>
<dbReference type="Gene3D" id="3.40.720.10">
    <property type="entry name" value="Alkaline Phosphatase, subunit A"/>
    <property type="match status" value="1"/>
</dbReference>
<dbReference type="EC" id="2.-.-.-" evidence="7"/>
<evidence type="ECO:0000256" key="5">
    <source>
        <dbReference type="ARBA" id="ARBA00022502"/>
    </source>
</evidence>
<feature type="transmembrane region" description="Helical" evidence="7">
    <location>
        <begin position="643"/>
        <end position="663"/>
    </location>
</feature>
<dbReference type="AlphaFoldDB" id="A0AAD4PI31"/>
<proteinExistence type="inferred from homology"/>
<protein>
    <recommendedName>
        <fullName evidence="4 7">GPI ethanolamine phosphate transferase 1</fullName>
        <ecNumber evidence="7">2.-.-.-</ecNumber>
    </recommendedName>
</protein>
<comment type="function">
    <text evidence="7">Ethanolamine phosphate transferase involved in glycosylphosphatidylinositol-anchor biosynthesis. Transfers ethanolamine phosphate to the first alpha-1,4-linked mannose of the glycosylphosphatidylinositol precursor of GPI-anchor.</text>
</comment>
<dbReference type="GO" id="GO:0051377">
    <property type="term" value="F:mannose-ethanolamine phosphotransferase activity"/>
    <property type="evidence" value="ECO:0007669"/>
    <property type="project" value="UniProtKB-UniRule"/>
</dbReference>
<keyword evidence="10" id="KW-1185">Reference proteome</keyword>